<dbReference type="InterPro" id="IPR037069">
    <property type="entry name" value="AcylCoA_DH/ox_N_sf"/>
</dbReference>
<dbReference type="PATRIC" id="fig|285983.3.peg.2747"/>
<dbReference type="Pfam" id="PF00441">
    <property type="entry name" value="Acyl-CoA_dh_1"/>
    <property type="match status" value="1"/>
</dbReference>
<dbReference type="FunFam" id="1.10.540.10:FF:000001">
    <property type="entry name" value="Very long-chain-specific acyl-CoA dehydrogenase, mitochondrial"/>
    <property type="match status" value="1"/>
</dbReference>
<dbReference type="InterPro" id="IPR006091">
    <property type="entry name" value="Acyl-CoA_Oxase/DH_mid-dom"/>
</dbReference>
<dbReference type="PROSITE" id="PS00072">
    <property type="entry name" value="ACYL_COA_DH_1"/>
    <property type="match status" value="1"/>
</dbReference>
<evidence type="ECO:0000256" key="1">
    <source>
        <dbReference type="ARBA" id="ARBA00001974"/>
    </source>
</evidence>
<dbReference type="PROSITE" id="PS00073">
    <property type="entry name" value="ACYL_COA_DH_2"/>
    <property type="match status" value="1"/>
</dbReference>
<name>A0A0D6ZF86_9BACI</name>
<proteinExistence type="inferred from homology"/>
<gene>
    <name evidence="12" type="ORF">UB32_03595</name>
</gene>
<sequence>MSNQTENLVKGGSFLIEEVSYDHVFTPEDFTDEHKMIAKTTEDFVTNEVLPQVEYIEQHEFDRTVKLLKEAGELGLLGADVPEEYGGLSLDKISSALIAEKMAVAGGFSISHGAHVGIGSLPIVLFGKEEQKQKYLPELATGEKLAAYALTEPGSGSDALGAKTTAKLNAEGTHYVLNGEKQWITNAGFADVFIVYAKIDGEQFTAFIVEREYPGVSVGAEEKKMGIKSSSTRTLILEDAQVPVENVLGEPGKGHLIAFNILNIGRYKLGVGATGGAKHAFGLTVKYANQRQQFKTPISQFNLTKEKLATMASKIYATESSVYRTVGLFEERMNQLSEEEINNGKAVADSIAEYAIECSMNKVFATETLDYVVDEGVQIHGGYGFMQEYEIERAYRDSRINRIFEGTNEINRLLVPGTFLRKAMKGELPLLQKAQQLQDELMMLMPEEPGEEPLAQEKYLVKNAKKIGLLATGLAAQKFGKALEKEQEILVNIADIISNAYSMESAVLRTEKAIAKDGVEKNKQKLLYTQIFCQEAFNEIEQDAKETLVATEEGDTLRMLTSALRKFTRHTPINVIAKKREAAEKLITVERFVV</sequence>
<evidence type="ECO:0000256" key="7">
    <source>
        <dbReference type="RuleBase" id="RU362125"/>
    </source>
</evidence>
<feature type="domain" description="Acyl-CoA dehydrogenase/oxidase C-terminal" evidence="8">
    <location>
        <begin position="252"/>
        <end position="415"/>
    </location>
</feature>
<dbReference type="InterPro" id="IPR049426">
    <property type="entry name" value="Acyl-CoA-dh-like_C"/>
</dbReference>
<dbReference type="EMBL" id="JXIQ01000020">
    <property type="protein sequence ID" value="KIY23273.1"/>
    <property type="molecule type" value="Genomic_DNA"/>
</dbReference>
<dbReference type="PANTHER" id="PTHR43884:SF12">
    <property type="entry name" value="ISOVALERYL-COA DEHYDROGENASE, MITOCHONDRIAL-RELATED"/>
    <property type="match status" value="1"/>
</dbReference>
<dbReference type="OrthoDB" id="9802447at2"/>
<evidence type="ECO:0000256" key="3">
    <source>
        <dbReference type="ARBA" id="ARBA00022630"/>
    </source>
</evidence>
<protein>
    <submittedName>
        <fullName evidence="12">Acyl-CoA dehydrogenase</fullName>
    </submittedName>
</protein>
<dbReference type="Proteomes" id="UP000032512">
    <property type="component" value="Unassembled WGS sequence"/>
</dbReference>
<dbReference type="InterPro" id="IPR013786">
    <property type="entry name" value="AcylCoA_DH/ox_N"/>
</dbReference>
<evidence type="ECO:0000313" key="12">
    <source>
        <dbReference type="EMBL" id="KIY23273.1"/>
    </source>
</evidence>
<feature type="domain" description="Acyl-CoA dehydrogenase-like C-terminal" evidence="11">
    <location>
        <begin position="463"/>
        <end position="566"/>
    </location>
</feature>
<dbReference type="Pfam" id="PF02771">
    <property type="entry name" value="Acyl-CoA_dh_N"/>
    <property type="match status" value="1"/>
</dbReference>
<keyword evidence="13" id="KW-1185">Reference proteome</keyword>
<evidence type="ECO:0000259" key="10">
    <source>
        <dbReference type="Pfam" id="PF02771"/>
    </source>
</evidence>
<evidence type="ECO:0000259" key="8">
    <source>
        <dbReference type="Pfam" id="PF00441"/>
    </source>
</evidence>
<organism evidence="12 13">
    <name type="scientific">Mesobacillus subterraneus</name>
    <dbReference type="NCBI Taxonomy" id="285983"/>
    <lineage>
        <taxon>Bacteria</taxon>
        <taxon>Bacillati</taxon>
        <taxon>Bacillota</taxon>
        <taxon>Bacilli</taxon>
        <taxon>Bacillales</taxon>
        <taxon>Bacillaceae</taxon>
        <taxon>Mesobacillus</taxon>
    </lineage>
</organism>
<dbReference type="SUPFAM" id="SSF47203">
    <property type="entry name" value="Acyl-CoA dehydrogenase C-terminal domain-like"/>
    <property type="match status" value="1"/>
</dbReference>
<evidence type="ECO:0000256" key="2">
    <source>
        <dbReference type="ARBA" id="ARBA00009347"/>
    </source>
</evidence>
<dbReference type="InterPro" id="IPR046373">
    <property type="entry name" value="Acyl-CoA_Oxase/DH_mid-dom_sf"/>
</dbReference>
<feature type="domain" description="Acyl-CoA oxidase/dehydrogenase middle" evidence="9">
    <location>
        <begin position="147"/>
        <end position="239"/>
    </location>
</feature>
<dbReference type="PANTHER" id="PTHR43884">
    <property type="entry name" value="ACYL-COA DEHYDROGENASE"/>
    <property type="match status" value="1"/>
</dbReference>
<keyword evidence="5 7" id="KW-0560">Oxidoreductase</keyword>
<dbReference type="RefSeq" id="WP_044391266.1">
    <property type="nucleotide sequence ID" value="NZ_JXIQ01000020.1"/>
</dbReference>
<dbReference type="InterPro" id="IPR009075">
    <property type="entry name" value="AcylCo_DH/oxidase_C"/>
</dbReference>
<evidence type="ECO:0000256" key="5">
    <source>
        <dbReference type="ARBA" id="ARBA00023002"/>
    </source>
</evidence>
<keyword evidence="3 7" id="KW-0285">Flavoprotein</keyword>
<keyword evidence="4 7" id="KW-0274">FAD</keyword>
<dbReference type="Gene3D" id="2.40.110.10">
    <property type="entry name" value="Butyryl-CoA Dehydrogenase, subunit A, domain 2"/>
    <property type="match status" value="1"/>
</dbReference>
<dbReference type="InterPro" id="IPR006089">
    <property type="entry name" value="Acyl-CoA_DH_CS"/>
</dbReference>
<comment type="cofactor">
    <cofactor evidence="1 7">
        <name>FAD</name>
        <dbReference type="ChEBI" id="CHEBI:57692"/>
    </cofactor>
</comment>
<dbReference type="Pfam" id="PF02770">
    <property type="entry name" value="Acyl-CoA_dh_M"/>
    <property type="match status" value="1"/>
</dbReference>
<dbReference type="AlphaFoldDB" id="A0A0D6ZF86"/>
<evidence type="ECO:0000313" key="13">
    <source>
        <dbReference type="Proteomes" id="UP000032512"/>
    </source>
</evidence>
<reference evidence="12 13" key="1">
    <citation type="submission" date="2015-01" db="EMBL/GenBank/DDBJ databases">
        <title>Draft genome sequences of the supercritical CO2 tolerant bacteria Bacillus subterraneus MITOT1 and Bacillus cereus MIT0214.</title>
        <authorList>
            <person name="Peet K.C."/>
            <person name="Thompson J.R."/>
        </authorList>
    </citation>
    <scope>NUCLEOTIDE SEQUENCE [LARGE SCALE GENOMIC DNA]</scope>
    <source>
        <strain evidence="12 13">MITOT1</strain>
    </source>
</reference>
<evidence type="ECO:0000259" key="11">
    <source>
        <dbReference type="Pfam" id="PF21263"/>
    </source>
</evidence>
<dbReference type="Gene3D" id="1.10.540.10">
    <property type="entry name" value="Acyl-CoA dehydrogenase/oxidase, N-terminal domain"/>
    <property type="match status" value="1"/>
</dbReference>
<dbReference type="GO" id="GO:0003995">
    <property type="term" value="F:acyl-CoA dehydrogenase activity"/>
    <property type="evidence" value="ECO:0007669"/>
    <property type="project" value="InterPro"/>
</dbReference>
<feature type="domain" description="Acyl-CoA dehydrogenase/oxidase N-terminal" evidence="10">
    <location>
        <begin position="31"/>
        <end position="143"/>
    </location>
</feature>
<comment type="similarity">
    <text evidence="2 7">Belongs to the acyl-CoA dehydrogenase family.</text>
</comment>
<comment type="caution">
    <text evidence="12">The sequence shown here is derived from an EMBL/GenBank/DDBJ whole genome shotgun (WGS) entry which is preliminary data.</text>
</comment>
<evidence type="ECO:0000256" key="6">
    <source>
        <dbReference type="ARBA" id="ARBA00052546"/>
    </source>
</evidence>
<dbReference type="FunFam" id="2.40.110.10:FF:000017">
    <property type="entry name" value="Acyl-CoA dehydrogenase"/>
    <property type="match status" value="1"/>
</dbReference>
<evidence type="ECO:0000259" key="9">
    <source>
        <dbReference type="Pfam" id="PF02770"/>
    </source>
</evidence>
<dbReference type="SUPFAM" id="SSF56645">
    <property type="entry name" value="Acyl-CoA dehydrogenase NM domain-like"/>
    <property type="match status" value="1"/>
</dbReference>
<accession>A0A0D6ZF86</accession>
<dbReference type="FunFam" id="1.20.140.10:FF:000019">
    <property type="entry name" value="Acyl-CoA dehydrogenase"/>
    <property type="match status" value="1"/>
</dbReference>
<comment type="catalytic activity">
    <reaction evidence="6">
        <text>a 2,3-saturated acyl-CoA + A = a 2,3-dehydroacyl-CoA + AH2</text>
        <dbReference type="Rhea" id="RHEA:48608"/>
        <dbReference type="ChEBI" id="CHEBI:13193"/>
        <dbReference type="ChEBI" id="CHEBI:17499"/>
        <dbReference type="ChEBI" id="CHEBI:60015"/>
        <dbReference type="ChEBI" id="CHEBI:65111"/>
    </reaction>
</comment>
<dbReference type="Pfam" id="PF21263">
    <property type="entry name" value="Acyl-CoA-dh_C"/>
    <property type="match status" value="1"/>
</dbReference>
<dbReference type="InterPro" id="IPR036250">
    <property type="entry name" value="AcylCo_DH-like_C"/>
</dbReference>
<evidence type="ECO:0000256" key="4">
    <source>
        <dbReference type="ARBA" id="ARBA00022827"/>
    </source>
</evidence>
<dbReference type="Gene3D" id="1.20.140.10">
    <property type="entry name" value="Butyryl-CoA Dehydrogenase, subunit A, domain 3"/>
    <property type="match status" value="2"/>
</dbReference>
<dbReference type="GO" id="GO:0050660">
    <property type="term" value="F:flavin adenine dinucleotide binding"/>
    <property type="evidence" value="ECO:0007669"/>
    <property type="project" value="InterPro"/>
</dbReference>
<dbReference type="InterPro" id="IPR009100">
    <property type="entry name" value="AcylCoA_DH/oxidase_NM_dom_sf"/>
</dbReference>